<dbReference type="Pfam" id="PF01991">
    <property type="entry name" value="vATP-synt_E"/>
    <property type="match status" value="1"/>
</dbReference>
<dbReference type="Proteomes" id="UP000005270">
    <property type="component" value="Chromosome"/>
</dbReference>
<keyword evidence="7" id="KW-0066">ATP synthesis</keyword>
<organism evidence="9 10">
    <name type="scientific">Thermogladius calderae (strain DSM 22663 / VKM B-2946 / 1633)</name>
    <dbReference type="NCBI Taxonomy" id="1184251"/>
    <lineage>
        <taxon>Archaea</taxon>
        <taxon>Thermoproteota</taxon>
        <taxon>Thermoprotei</taxon>
        <taxon>Desulfurococcales</taxon>
        <taxon>Desulfurococcaceae</taxon>
        <taxon>Thermogladius</taxon>
    </lineage>
</organism>
<sequence length="197" mass="22090">MEMSVEELKRVVLEKAKAEADEIIREAIKKSEAIVKDAEERRKRFIESEKAKIRSELQVESRIGEARRRARLIVSSAKAEVARAIEEKAITLLRSLGGARREESLKILLEESLSELGGGARPQSPLEVYVSPVDRAAVERLLKERGLDYQVHEDPSIMGGVRISCCGGEVVVDNTYNTRLKRVLTALQKEVSRDLPI</sequence>
<evidence type="ECO:0000313" key="10">
    <source>
        <dbReference type="Proteomes" id="UP000005270"/>
    </source>
</evidence>
<keyword evidence="3" id="KW-1003">Cell membrane</keyword>
<dbReference type="Gene3D" id="3.30.2320.30">
    <property type="entry name" value="ATP synthase, E subunit, C-terminal"/>
    <property type="match status" value="1"/>
</dbReference>
<dbReference type="GO" id="GO:0033178">
    <property type="term" value="C:proton-transporting two-sector ATPase complex, catalytic domain"/>
    <property type="evidence" value="ECO:0007669"/>
    <property type="project" value="InterPro"/>
</dbReference>
<proteinExistence type="inferred from homology"/>
<evidence type="ECO:0000256" key="1">
    <source>
        <dbReference type="ARBA" id="ARBA00005901"/>
    </source>
</evidence>
<comment type="similarity">
    <text evidence="1">Belongs to the V-ATPase E subunit family.</text>
</comment>
<feature type="coiled-coil region" evidence="8">
    <location>
        <begin position="13"/>
        <end position="56"/>
    </location>
</feature>
<dbReference type="InterPro" id="IPR038495">
    <property type="entry name" value="ATPase_E_C"/>
</dbReference>
<dbReference type="GO" id="GO:0006754">
    <property type="term" value="P:ATP biosynthetic process"/>
    <property type="evidence" value="ECO:0007669"/>
    <property type="project" value="UniProtKB-KW"/>
</dbReference>
<dbReference type="KEGG" id="thg:TCELL_1133"/>
<evidence type="ECO:0000256" key="2">
    <source>
        <dbReference type="ARBA" id="ARBA00022448"/>
    </source>
</evidence>
<accession>I3TFL8</accession>
<keyword evidence="6" id="KW-0472">Membrane</keyword>
<evidence type="ECO:0000256" key="5">
    <source>
        <dbReference type="ARBA" id="ARBA00023065"/>
    </source>
</evidence>
<keyword evidence="4" id="KW-0375">Hydrogen ion transport</keyword>
<dbReference type="HOGENOM" id="CLU_1381480_0_0_2"/>
<name>I3TFL8_THEC1</name>
<dbReference type="STRING" id="1184251.TCELL_1133"/>
<dbReference type="InParanoid" id="I3TFL8"/>
<evidence type="ECO:0000256" key="7">
    <source>
        <dbReference type="ARBA" id="ARBA00023310"/>
    </source>
</evidence>
<keyword evidence="5" id="KW-0406">Ion transport</keyword>
<evidence type="ECO:0000313" key="9">
    <source>
        <dbReference type="EMBL" id="AFK51556.1"/>
    </source>
</evidence>
<evidence type="ECO:0000256" key="3">
    <source>
        <dbReference type="ARBA" id="ARBA00022475"/>
    </source>
</evidence>
<evidence type="ECO:0000256" key="8">
    <source>
        <dbReference type="SAM" id="Coils"/>
    </source>
</evidence>
<gene>
    <name evidence="9" type="ordered locus">TCELL_1133</name>
</gene>
<dbReference type="InterPro" id="IPR002842">
    <property type="entry name" value="ATPase_V1_Esu"/>
</dbReference>
<reference evidence="9 10" key="1">
    <citation type="journal article" date="2012" name="J. Bacteriol.">
        <title>Complete genome sequence of the hyperthermophilic cellulolytic Crenarchaeon 'Thermogladius cellulolyticus' 1633.</title>
        <authorList>
            <person name="Mardanov A.V."/>
            <person name="Kochetkova T.V."/>
            <person name="Beletsky A.V."/>
            <person name="Bonch-Osmolovskaya E.A."/>
            <person name="Ravin N.V."/>
            <person name="Skryabin K.G."/>
        </authorList>
    </citation>
    <scope>NUCLEOTIDE SEQUENCE [LARGE SCALE GENOMIC DNA]</scope>
    <source>
        <strain evidence="10">DSM 22663 / VKM B-2946 / 1633</strain>
    </source>
</reference>
<dbReference type="AlphaFoldDB" id="I3TFL8"/>
<keyword evidence="8" id="KW-0175">Coiled coil</keyword>
<evidence type="ECO:0000256" key="6">
    <source>
        <dbReference type="ARBA" id="ARBA00023136"/>
    </source>
</evidence>
<dbReference type="eggNOG" id="arCOG00869">
    <property type="taxonomic scope" value="Archaea"/>
</dbReference>
<dbReference type="EMBL" id="CP003531">
    <property type="protein sequence ID" value="AFK51556.1"/>
    <property type="molecule type" value="Genomic_DNA"/>
</dbReference>
<protein>
    <submittedName>
        <fullName evidence="9">V-type ATP synthase subunit E</fullName>
    </submittedName>
</protein>
<keyword evidence="10" id="KW-1185">Reference proteome</keyword>
<dbReference type="GO" id="GO:0046961">
    <property type="term" value="F:proton-transporting ATPase activity, rotational mechanism"/>
    <property type="evidence" value="ECO:0007669"/>
    <property type="project" value="InterPro"/>
</dbReference>
<keyword evidence="2" id="KW-0813">Transport</keyword>
<dbReference type="SUPFAM" id="SSF160527">
    <property type="entry name" value="V-type ATPase subunit E-like"/>
    <property type="match status" value="1"/>
</dbReference>
<evidence type="ECO:0000256" key="4">
    <source>
        <dbReference type="ARBA" id="ARBA00022781"/>
    </source>
</evidence>